<dbReference type="PANTHER" id="PTHR16833:SF0">
    <property type="entry name" value="DNA DAMAGE-INDUCIBLE TRANSCRIPT 3 PROTEIN"/>
    <property type="match status" value="1"/>
</dbReference>
<keyword evidence="10" id="KW-0832">Ubl conjugation</keyword>
<comment type="similarity">
    <text evidence="2">Belongs to the bZIP family.</text>
</comment>
<dbReference type="GO" id="GO:0000978">
    <property type="term" value="F:RNA polymerase II cis-regulatory region sequence-specific DNA binding"/>
    <property type="evidence" value="ECO:0007669"/>
    <property type="project" value="TreeGrafter"/>
</dbReference>
<dbReference type="GO" id="GO:0070059">
    <property type="term" value="P:intrinsic apoptotic signaling pathway in response to endoplasmic reticulum stress"/>
    <property type="evidence" value="ECO:0007669"/>
    <property type="project" value="TreeGrafter"/>
</dbReference>
<evidence type="ECO:0000259" key="24">
    <source>
        <dbReference type="Pfam" id="PF07716"/>
    </source>
</evidence>
<protein>
    <recommendedName>
        <fullName evidence="3">DNA damage-inducible transcript 3 protein</fullName>
    </recommendedName>
    <alternativeName>
        <fullName evidence="20">C/EBP zeta</fullName>
    </alternativeName>
    <alternativeName>
        <fullName evidence="18">C/EBP-homologous protein</fullName>
    </alternativeName>
    <alternativeName>
        <fullName evidence="21">C/EBP-homologous protein 10</fullName>
    </alternativeName>
    <alternativeName>
        <fullName evidence="19">CCAAT/enhancer-binding protein homologous protein</fullName>
    </alternativeName>
</protein>
<dbReference type="OrthoDB" id="8962665at2759"/>
<reference evidence="25 26" key="1">
    <citation type="submission" date="2019-09" db="EMBL/GenBank/DDBJ databases">
        <title>Bird 10,000 Genomes (B10K) Project - Family phase.</title>
        <authorList>
            <person name="Zhang G."/>
        </authorList>
    </citation>
    <scope>NUCLEOTIDE SEQUENCE [LARGE SCALE GENOMIC DNA]</scope>
    <source>
        <strain evidence="25">B10K-DU-001-62</strain>
        <tissue evidence="25">Muscle</tissue>
    </source>
</reference>
<evidence type="ECO:0000256" key="3">
    <source>
        <dbReference type="ARBA" id="ARBA00016478"/>
    </source>
</evidence>
<evidence type="ECO:0000256" key="8">
    <source>
        <dbReference type="ARBA" id="ARBA00022703"/>
    </source>
</evidence>
<keyword evidence="14" id="KW-0010">Activator</keyword>
<evidence type="ECO:0000256" key="20">
    <source>
        <dbReference type="ARBA" id="ARBA00031701"/>
    </source>
</evidence>
<keyword evidence="12" id="KW-0346">Stress response</keyword>
<evidence type="ECO:0000313" key="25">
    <source>
        <dbReference type="EMBL" id="NXI44180.1"/>
    </source>
</evidence>
<dbReference type="InterPro" id="IPR046347">
    <property type="entry name" value="bZIP_sf"/>
</dbReference>
<keyword evidence="8" id="KW-0053">Apoptosis</keyword>
<evidence type="ECO:0000256" key="22">
    <source>
        <dbReference type="SAM" id="Coils"/>
    </source>
</evidence>
<keyword evidence="17" id="KW-0131">Cell cycle</keyword>
<dbReference type="GO" id="GO:0005737">
    <property type="term" value="C:cytoplasm"/>
    <property type="evidence" value="ECO:0007669"/>
    <property type="project" value="UniProtKB-SubCell"/>
</dbReference>
<feature type="non-terminal residue" evidence="25">
    <location>
        <position position="172"/>
    </location>
</feature>
<evidence type="ECO:0000256" key="12">
    <source>
        <dbReference type="ARBA" id="ARBA00023016"/>
    </source>
</evidence>
<evidence type="ECO:0000256" key="14">
    <source>
        <dbReference type="ARBA" id="ARBA00023159"/>
    </source>
</evidence>
<evidence type="ECO:0000256" key="5">
    <source>
        <dbReference type="ARBA" id="ARBA00022491"/>
    </source>
</evidence>
<dbReference type="GO" id="GO:1990617">
    <property type="term" value="C:CHOP-ATF4 complex"/>
    <property type="evidence" value="ECO:0007669"/>
    <property type="project" value="TreeGrafter"/>
</dbReference>
<dbReference type="GO" id="GO:0001228">
    <property type="term" value="F:DNA-binding transcription activator activity, RNA polymerase II-specific"/>
    <property type="evidence" value="ECO:0007669"/>
    <property type="project" value="TreeGrafter"/>
</dbReference>
<dbReference type="InterPro" id="IPR016670">
    <property type="entry name" value="DNA_damage_induc_transcript_3"/>
</dbReference>
<feature type="domain" description="BZIP" evidence="24">
    <location>
        <begin position="119"/>
        <end position="153"/>
    </location>
</feature>
<keyword evidence="26" id="KW-1185">Reference proteome</keyword>
<feature type="coiled-coil region" evidence="22">
    <location>
        <begin position="134"/>
        <end position="161"/>
    </location>
</feature>
<comment type="caution">
    <text evidence="25">The sequence shown here is derived from an EMBL/GenBank/DDBJ whole genome shotgun (WGS) entry which is preliminary data.</text>
</comment>
<evidence type="ECO:0000256" key="6">
    <source>
        <dbReference type="ARBA" id="ARBA00022553"/>
    </source>
</evidence>
<keyword evidence="11" id="KW-0805">Transcription regulation</keyword>
<accession>A0A7K9T801</accession>
<proteinExistence type="inferred from homology"/>
<dbReference type="Proteomes" id="UP000566440">
    <property type="component" value="Unassembled WGS sequence"/>
</dbReference>
<sequence length="172" mass="18268">MAAEGLPAAGGPGWELEAWYQDLQEVLAAAEPLAGPSLSWGAEQGASGGPEVCELDAALAAELLELLGPESTASSQPTEAAGTASGESSSPRPSTEEDEAGAGAGRGRKRKRCSDMVASREQAKRREQANEQRVLELTAHNQRLREEIHRLSSEVERTRAALIERIVSLRPD</sequence>
<dbReference type="Pfam" id="PF07716">
    <property type="entry name" value="bZIP_2"/>
    <property type="match status" value="1"/>
</dbReference>
<feature type="compositionally biased region" description="Low complexity" evidence="23">
    <location>
        <begin position="78"/>
        <end position="90"/>
    </location>
</feature>
<evidence type="ECO:0000256" key="19">
    <source>
        <dbReference type="ARBA" id="ARBA00029747"/>
    </source>
</evidence>
<evidence type="ECO:0000256" key="21">
    <source>
        <dbReference type="ARBA" id="ARBA00032567"/>
    </source>
</evidence>
<dbReference type="GO" id="GO:0016055">
    <property type="term" value="P:Wnt signaling pathway"/>
    <property type="evidence" value="ECO:0007669"/>
    <property type="project" value="UniProtKB-KW"/>
</dbReference>
<dbReference type="GO" id="GO:0006986">
    <property type="term" value="P:response to unfolded protein"/>
    <property type="evidence" value="ECO:0007669"/>
    <property type="project" value="UniProtKB-KW"/>
</dbReference>
<dbReference type="PANTHER" id="PTHR16833">
    <property type="entry name" value="DNA DAMAGE-INDUCIBLE TRANSCRIPT 3 DDIT3"/>
    <property type="match status" value="1"/>
</dbReference>
<comment type="subcellular location">
    <subcellularLocation>
        <location evidence="1">Cytoplasm</location>
    </subcellularLocation>
</comment>
<evidence type="ECO:0000256" key="13">
    <source>
        <dbReference type="ARBA" id="ARBA00023125"/>
    </source>
</evidence>
<evidence type="ECO:0000256" key="4">
    <source>
        <dbReference type="ARBA" id="ARBA00022490"/>
    </source>
</evidence>
<feature type="region of interest" description="Disordered" evidence="23">
    <location>
        <begin position="66"/>
        <end position="133"/>
    </location>
</feature>
<evidence type="ECO:0000256" key="9">
    <source>
        <dbReference type="ARBA" id="ARBA00022810"/>
    </source>
</evidence>
<dbReference type="GO" id="GO:0036488">
    <property type="term" value="C:CHOP-C/EBP complex"/>
    <property type="evidence" value="ECO:0007669"/>
    <property type="project" value="TreeGrafter"/>
</dbReference>
<keyword evidence="4" id="KW-0963">Cytoplasm</keyword>
<dbReference type="GO" id="GO:0051726">
    <property type="term" value="P:regulation of cell cycle"/>
    <property type="evidence" value="ECO:0007669"/>
    <property type="project" value="UniProtKB-KW"/>
</dbReference>
<name>A0A7K9T801_9PICI</name>
<organism evidence="25 26">
    <name type="scientific">Galbula dea</name>
    <dbReference type="NCBI Taxonomy" id="1109041"/>
    <lineage>
        <taxon>Eukaryota</taxon>
        <taxon>Metazoa</taxon>
        <taxon>Chordata</taxon>
        <taxon>Craniata</taxon>
        <taxon>Vertebrata</taxon>
        <taxon>Euteleostomi</taxon>
        <taxon>Archelosauria</taxon>
        <taxon>Archosauria</taxon>
        <taxon>Dinosauria</taxon>
        <taxon>Saurischia</taxon>
        <taxon>Theropoda</taxon>
        <taxon>Coelurosauria</taxon>
        <taxon>Aves</taxon>
        <taxon>Neognathae</taxon>
        <taxon>Neoaves</taxon>
        <taxon>Telluraves</taxon>
        <taxon>Coraciimorphae</taxon>
        <taxon>Piciformes</taxon>
        <taxon>Galbulidae</taxon>
        <taxon>Galbula</taxon>
    </lineage>
</organism>
<keyword evidence="6" id="KW-0597">Phosphoprotein</keyword>
<dbReference type="InterPro" id="IPR004827">
    <property type="entry name" value="bZIP"/>
</dbReference>
<keyword evidence="22" id="KW-0175">Coiled coil</keyword>
<feature type="non-terminal residue" evidence="25">
    <location>
        <position position="1"/>
    </location>
</feature>
<evidence type="ECO:0000256" key="16">
    <source>
        <dbReference type="ARBA" id="ARBA00023230"/>
    </source>
</evidence>
<evidence type="ECO:0000256" key="18">
    <source>
        <dbReference type="ARBA" id="ARBA00029580"/>
    </source>
</evidence>
<keyword evidence="15" id="KW-0804">Transcription</keyword>
<keyword evidence="7" id="KW-0879">Wnt signaling pathway</keyword>
<dbReference type="GO" id="GO:0000122">
    <property type="term" value="P:negative regulation of transcription by RNA polymerase II"/>
    <property type="evidence" value="ECO:0007669"/>
    <property type="project" value="TreeGrafter"/>
</dbReference>
<gene>
    <name evidence="25" type="primary">Ddit3</name>
    <name evidence="25" type="ORF">GALDEA_R15736</name>
</gene>
<evidence type="ECO:0000256" key="11">
    <source>
        <dbReference type="ARBA" id="ARBA00023015"/>
    </source>
</evidence>
<keyword evidence="9" id="KW-0338">Growth arrest</keyword>
<evidence type="ECO:0000256" key="15">
    <source>
        <dbReference type="ARBA" id="ARBA00023163"/>
    </source>
</evidence>
<feature type="compositionally biased region" description="Basic and acidic residues" evidence="23">
    <location>
        <begin position="121"/>
        <end position="133"/>
    </location>
</feature>
<dbReference type="EMBL" id="VWZX01007824">
    <property type="protein sequence ID" value="NXI44180.1"/>
    <property type="molecule type" value="Genomic_DNA"/>
</dbReference>
<evidence type="ECO:0000256" key="23">
    <source>
        <dbReference type="SAM" id="MobiDB-lite"/>
    </source>
</evidence>
<evidence type="ECO:0000256" key="17">
    <source>
        <dbReference type="ARBA" id="ARBA00023306"/>
    </source>
</evidence>
<dbReference type="GO" id="GO:1990622">
    <property type="term" value="C:CHOP-ATF3 complex"/>
    <property type="evidence" value="ECO:0007669"/>
    <property type="project" value="TreeGrafter"/>
</dbReference>
<evidence type="ECO:0000256" key="10">
    <source>
        <dbReference type="ARBA" id="ARBA00022843"/>
    </source>
</evidence>
<keyword evidence="13" id="KW-0238">DNA-binding</keyword>
<evidence type="ECO:0000256" key="2">
    <source>
        <dbReference type="ARBA" id="ARBA00007163"/>
    </source>
</evidence>
<evidence type="ECO:0000256" key="7">
    <source>
        <dbReference type="ARBA" id="ARBA00022687"/>
    </source>
</evidence>
<keyword evidence="16" id="KW-0834">Unfolded protein response</keyword>
<dbReference type="AlphaFoldDB" id="A0A7K9T801"/>
<dbReference type="SUPFAM" id="SSF57959">
    <property type="entry name" value="Leucine zipper domain"/>
    <property type="match status" value="1"/>
</dbReference>
<dbReference type="GO" id="GO:0046982">
    <property type="term" value="F:protein heterodimerization activity"/>
    <property type="evidence" value="ECO:0007669"/>
    <property type="project" value="TreeGrafter"/>
</dbReference>
<keyword evidence="5" id="KW-0678">Repressor</keyword>
<evidence type="ECO:0000256" key="1">
    <source>
        <dbReference type="ARBA" id="ARBA00004496"/>
    </source>
</evidence>
<dbReference type="Gene3D" id="1.20.5.170">
    <property type="match status" value="1"/>
</dbReference>
<dbReference type="GO" id="GO:0006983">
    <property type="term" value="P:ER overload response"/>
    <property type="evidence" value="ECO:0007669"/>
    <property type="project" value="TreeGrafter"/>
</dbReference>
<evidence type="ECO:0000313" key="26">
    <source>
        <dbReference type="Proteomes" id="UP000566440"/>
    </source>
</evidence>